<organism evidence="1 2">
    <name type="scientific">Mortierella alpina</name>
    <name type="common">Oleaginous fungus</name>
    <name type="synonym">Mortierella renispora</name>
    <dbReference type="NCBI Taxonomy" id="64518"/>
    <lineage>
        <taxon>Eukaryota</taxon>
        <taxon>Fungi</taxon>
        <taxon>Fungi incertae sedis</taxon>
        <taxon>Mucoromycota</taxon>
        <taxon>Mortierellomycotina</taxon>
        <taxon>Mortierellomycetes</taxon>
        <taxon>Mortierellales</taxon>
        <taxon>Mortierellaceae</taxon>
        <taxon>Mortierella</taxon>
    </lineage>
</organism>
<gene>
    <name evidence="1" type="ORF">BGZ70_004201</name>
</gene>
<dbReference type="InterPro" id="IPR032675">
    <property type="entry name" value="LRR_dom_sf"/>
</dbReference>
<dbReference type="Proteomes" id="UP000738359">
    <property type="component" value="Unassembled WGS sequence"/>
</dbReference>
<dbReference type="Gene3D" id="3.80.10.10">
    <property type="entry name" value="Ribonuclease Inhibitor"/>
    <property type="match status" value="1"/>
</dbReference>
<reference evidence="1" key="1">
    <citation type="journal article" date="2020" name="Fungal Divers.">
        <title>Resolving the Mortierellaceae phylogeny through synthesis of multi-gene phylogenetics and phylogenomics.</title>
        <authorList>
            <person name="Vandepol N."/>
            <person name="Liber J."/>
            <person name="Desiro A."/>
            <person name="Na H."/>
            <person name="Kennedy M."/>
            <person name="Barry K."/>
            <person name="Grigoriev I.V."/>
            <person name="Miller A.N."/>
            <person name="O'Donnell K."/>
            <person name="Stajich J.E."/>
            <person name="Bonito G."/>
        </authorList>
    </citation>
    <scope>NUCLEOTIDE SEQUENCE</scope>
    <source>
        <strain evidence="1">CK1249</strain>
    </source>
</reference>
<comment type="caution">
    <text evidence="1">The sequence shown here is derived from an EMBL/GenBank/DDBJ whole genome shotgun (WGS) entry which is preliminary data.</text>
</comment>
<accession>A0A9P6IRL2</accession>
<evidence type="ECO:0000313" key="1">
    <source>
        <dbReference type="EMBL" id="KAF9944944.1"/>
    </source>
</evidence>
<protein>
    <recommendedName>
        <fullName evidence="3">F-box domain-containing protein</fullName>
    </recommendedName>
</protein>
<name>A0A9P6IRL2_MORAP</name>
<dbReference type="SUPFAM" id="SSF52047">
    <property type="entry name" value="RNI-like"/>
    <property type="match status" value="1"/>
</dbReference>
<dbReference type="AlphaFoldDB" id="A0A9P6IRL2"/>
<dbReference type="OrthoDB" id="2422696at2759"/>
<evidence type="ECO:0008006" key="3">
    <source>
        <dbReference type="Google" id="ProtNLM"/>
    </source>
</evidence>
<keyword evidence="2" id="KW-1185">Reference proteome</keyword>
<evidence type="ECO:0000313" key="2">
    <source>
        <dbReference type="Proteomes" id="UP000738359"/>
    </source>
</evidence>
<dbReference type="EMBL" id="JAAAHY010002252">
    <property type="protein sequence ID" value="KAF9944944.1"/>
    <property type="molecule type" value="Genomic_DNA"/>
</dbReference>
<proteinExistence type="predicted"/>
<sequence>MSRKHNITPIEIPELLHLIGCHLLSSDLKSCMLVSRTWHTIFEAYLWHDLHYNSQCTQHLEQHGHLVRRLKTYNLSTKDLYLVAGSCHFVQQLTLDVGGCFLKLSPGLETIVANMPHITDLTLGLPGSTYQMYFCAISRLKQLRYLTLTTINRLCHSTTCDLLLLLNVIQECTRLCSLTVENIIVVDQSTPGTSPLLPTQSGTDVMIYPPGFKQWWNSAWFRQLKDKVRHPEDPWRKFEQVTHVENQVRPGDESFLCTPDASRIYPLLTRLVIKNLLFGTTKHQSLPFGLLFKKTPHLRELYIEFKRFWPTLIAECLNAITANCKELAILTFDGLRATVNSQTSINEFFRTIRPGLQRLTLKKGVDLEGVLDLIPERTANGLHHLRLEDTVWSHAVLHRFLQRCSSLQSLAWSNCTEMTIDSTMRFSACLVEPWTCYDTLRHVEFRVTKMDKDSFDAYFGRLAQAEQLVSLSVSLCDLRRSIIKRGEDARGWYFPLVQELTMAAGYTLPLCSLDELRYTLQAFPKLRKIRYEGTQYPLDDEARHSLMSQGERSVMVIHTTQTPSFVY</sequence>